<evidence type="ECO:0000313" key="3">
    <source>
        <dbReference type="Proteomes" id="UP000325156"/>
    </source>
</evidence>
<keyword evidence="2" id="KW-0255">Endonuclease</keyword>
<protein>
    <submittedName>
        <fullName evidence="2">Putative HNH endonuclease</fullName>
    </submittedName>
</protein>
<feature type="domain" description="HNH nuclease" evidence="1">
    <location>
        <begin position="62"/>
        <end position="103"/>
    </location>
</feature>
<dbReference type="GO" id="GO:0003700">
    <property type="term" value="F:DNA-binding transcription factor activity"/>
    <property type="evidence" value="ECO:0007669"/>
    <property type="project" value="InterPro"/>
</dbReference>
<dbReference type="InterPro" id="IPR016177">
    <property type="entry name" value="DNA-bd_dom_sf"/>
</dbReference>
<dbReference type="Proteomes" id="UP000325156">
    <property type="component" value="Segment"/>
</dbReference>
<dbReference type="SUPFAM" id="SSF54171">
    <property type="entry name" value="DNA-binding domain"/>
    <property type="match status" value="1"/>
</dbReference>
<dbReference type="EMBL" id="MN176573">
    <property type="protein sequence ID" value="QEQ50414.1"/>
    <property type="molecule type" value="Genomic_DNA"/>
</dbReference>
<dbReference type="GO" id="GO:0003677">
    <property type="term" value="F:DNA binding"/>
    <property type="evidence" value="ECO:0007669"/>
    <property type="project" value="InterPro"/>
</dbReference>
<evidence type="ECO:0000313" key="2">
    <source>
        <dbReference type="EMBL" id="QEQ50414.1"/>
    </source>
</evidence>
<organism evidence="2 3">
    <name type="scientific">Klebsiella phage vB_KpnP_IME337</name>
    <dbReference type="NCBI Taxonomy" id="2601650"/>
    <lineage>
        <taxon>Viruses</taxon>
        <taxon>Duplodnaviria</taxon>
        <taxon>Heunggongvirae</taxon>
        <taxon>Uroviricota</taxon>
        <taxon>Caudoviricetes</taxon>
        <taxon>Autographivirales</taxon>
        <taxon>Autoscriptoviridae</taxon>
        <taxon>Slopekvirinae</taxon>
        <taxon>Drulisvirus</taxon>
        <taxon>Drulisvirus IME337</taxon>
    </lineage>
</organism>
<accession>A0A5J6CUF6</accession>
<dbReference type="GO" id="GO:0004519">
    <property type="term" value="F:endonuclease activity"/>
    <property type="evidence" value="ECO:0007669"/>
    <property type="project" value="UniProtKB-KW"/>
</dbReference>
<evidence type="ECO:0000259" key="1">
    <source>
        <dbReference type="Pfam" id="PF13392"/>
    </source>
</evidence>
<dbReference type="SUPFAM" id="SSF54060">
    <property type="entry name" value="His-Me finger endonucleases"/>
    <property type="match status" value="1"/>
</dbReference>
<keyword evidence="2" id="KW-0378">Hydrolase</keyword>
<dbReference type="InterPro" id="IPR003615">
    <property type="entry name" value="HNH_nuc"/>
</dbReference>
<dbReference type="Pfam" id="PF13392">
    <property type="entry name" value="HNH_3"/>
    <property type="match status" value="1"/>
</dbReference>
<dbReference type="Gene3D" id="3.90.75.20">
    <property type="match status" value="1"/>
</dbReference>
<dbReference type="Gene3D" id="3.30.730.10">
    <property type="entry name" value="AP2/ERF domain"/>
    <property type="match status" value="1"/>
</dbReference>
<sequence length="168" mass="18181">MIINGVDLSQLGVYLAIDTTSPSGLVWLKTPKYSHVVPGQPALATKTARGYYQGKLLGKCLLAHRVVLYLATGEFPDAVDHIDGNPSNNHPDNLRPCNPQTNAFNSGKRVGNRSGYKGVYAHGNAWVARIRLGGKAVNLGRFNSPELASTAYIRAAKEAHGDFYCSRN</sequence>
<keyword evidence="3" id="KW-1185">Reference proteome</keyword>
<keyword evidence="2" id="KW-0540">Nuclease</keyword>
<dbReference type="InterPro" id="IPR044925">
    <property type="entry name" value="His-Me_finger_sf"/>
</dbReference>
<reference evidence="2 3" key="1">
    <citation type="submission" date="2019-07" db="EMBL/GenBank/DDBJ databases">
        <authorList>
            <person name="Gao M."/>
            <person name="Bai C."/>
            <person name="Tong Y."/>
        </authorList>
    </citation>
    <scope>NUCLEOTIDE SEQUENCE [LARGE SCALE GENOMIC DNA]</scope>
</reference>
<proteinExistence type="predicted"/>
<dbReference type="InterPro" id="IPR036955">
    <property type="entry name" value="AP2/ERF_dom_sf"/>
</dbReference>
<name>A0A5J6CUF6_9CAUD</name>